<gene>
    <name evidence="2" type="ORF">C1SCF055_LOCUS15105</name>
</gene>
<dbReference type="AlphaFoldDB" id="A0A9P1CB09"/>
<evidence type="ECO:0000259" key="1">
    <source>
        <dbReference type="PROSITE" id="PS50003"/>
    </source>
</evidence>
<organism evidence="2">
    <name type="scientific">Cladocopium goreaui</name>
    <dbReference type="NCBI Taxonomy" id="2562237"/>
    <lineage>
        <taxon>Eukaryota</taxon>
        <taxon>Sar</taxon>
        <taxon>Alveolata</taxon>
        <taxon>Dinophyceae</taxon>
        <taxon>Suessiales</taxon>
        <taxon>Symbiodiniaceae</taxon>
        <taxon>Cladocopium</taxon>
    </lineage>
</organism>
<dbReference type="SUPFAM" id="SSF50814">
    <property type="entry name" value="Lipocalins"/>
    <property type="match status" value="1"/>
</dbReference>
<dbReference type="InterPro" id="IPR001849">
    <property type="entry name" value="PH_domain"/>
</dbReference>
<dbReference type="SMART" id="SM00233">
    <property type="entry name" value="PH"/>
    <property type="match status" value="1"/>
</dbReference>
<proteinExistence type="predicted"/>
<dbReference type="InterPro" id="IPR012674">
    <property type="entry name" value="Calycin"/>
</dbReference>
<reference evidence="3 4" key="2">
    <citation type="submission" date="2024-05" db="EMBL/GenBank/DDBJ databases">
        <authorList>
            <person name="Chen Y."/>
            <person name="Shah S."/>
            <person name="Dougan E. K."/>
            <person name="Thang M."/>
            <person name="Chan C."/>
        </authorList>
    </citation>
    <scope>NUCLEOTIDE SEQUENCE [LARGE SCALE GENOMIC DNA]</scope>
</reference>
<sequence length="445" mass="49679">MADRQRLAGMLEKQSRWRKEWSERFFVMEEDCIRYFVSPPAFLEDNAEESRGTLHLAGLIAEAAQDLGRPYCIRVGRDLLSCKTEPEQRRWLQAINAAAGAFDVNVGREPVQRQRSVASADDKEPDLFLMHADGRHQVVGWRQPVTVQLASPSSCALVLILDASLSEQSGRALQALCRLPLQSCQPRTSASFPVEFLGAGEAMEKSLSVQVLETTSVKTSFQMLPLILGVVSVVSSVLWLWRLETSGMAVALLWNAWHWSQTLPARQITFSVERLVKLEQAPRHVETVDPREPEENEGPPAWSGVWTLDKACSEKYENILKDMGVNYLIRKAADAKTSVLVISKSATHVTFIVKNLVTVEDVLPVDGTWVHKPVPPAGRMKGEMRLRLSKCTHNELEMITEFPPGEGGLCDTLVVSNGGSAFSRRVVRTRSDGSQLECTRVFRRT</sequence>
<evidence type="ECO:0000313" key="3">
    <source>
        <dbReference type="EMBL" id="CAL4775179.1"/>
    </source>
</evidence>
<reference evidence="2" key="1">
    <citation type="submission" date="2022-10" db="EMBL/GenBank/DDBJ databases">
        <authorList>
            <person name="Chen Y."/>
            <person name="Dougan E. K."/>
            <person name="Chan C."/>
            <person name="Rhodes N."/>
            <person name="Thang M."/>
        </authorList>
    </citation>
    <scope>NUCLEOTIDE SEQUENCE</scope>
</reference>
<feature type="domain" description="PH" evidence="1">
    <location>
        <begin position="4"/>
        <end position="100"/>
    </location>
</feature>
<keyword evidence="4" id="KW-1185">Reference proteome</keyword>
<accession>A0A9P1CB09</accession>
<dbReference type="EMBL" id="CAMXCT010001212">
    <property type="protein sequence ID" value="CAI3987867.1"/>
    <property type="molecule type" value="Genomic_DNA"/>
</dbReference>
<dbReference type="Gene3D" id="2.30.29.30">
    <property type="entry name" value="Pleckstrin-homology domain (PH domain)/Phosphotyrosine-binding domain (PTB)"/>
    <property type="match status" value="1"/>
</dbReference>
<dbReference type="OrthoDB" id="412780at2759"/>
<dbReference type="Proteomes" id="UP001152797">
    <property type="component" value="Unassembled WGS sequence"/>
</dbReference>
<dbReference type="EMBL" id="CAMXCT030001212">
    <property type="protein sequence ID" value="CAL4775179.1"/>
    <property type="molecule type" value="Genomic_DNA"/>
</dbReference>
<dbReference type="Pfam" id="PF00169">
    <property type="entry name" value="PH"/>
    <property type="match status" value="1"/>
</dbReference>
<evidence type="ECO:0000313" key="2">
    <source>
        <dbReference type="EMBL" id="CAI3987867.1"/>
    </source>
</evidence>
<evidence type="ECO:0000313" key="4">
    <source>
        <dbReference type="Proteomes" id="UP001152797"/>
    </source>
</evidence>
<dbReference type="PROSITE" id="PS50003">
    <property type="entry name" value="PH_DOMAIN"/>
    <property type="match status" value="1"/>
</dbReference>
<dbReference type="EMBL" id="CAMXCT020001212">
    <property type="protein sequence ID" value="CAL1141242.1"/>
    <property type="molecule type" value="Genomic_DNA"/>
</dbReference>
<comment type="caution">
    <text evidence="2">The sequence shown here is derived from an EMBL/GenBank/DDBJ whole genome shotgun (WGS) entry which is preliminary data.</text>
</comment>
<dbReference type="InterPro" id="IPR011993">
    <property type="entry name" value="PH-like_dom_sf"/>
</dbReference>
<dbReference type="Gene3D" id="2.40.128.20">
    <property type="match status" value="1"/>
</dbReference>
<dbReference type="SUPFAM" id="SSF50729">
    <property type="entry name" value="PH domain-like"/>
    <property type="match status" value="1"/>
</dbReference>
<name>A0A9P1CB09_9DINO</name>
<protein>
    <recommendedName>
        <fullName evidence="1">PH domain-containing protein</fullName>
    </recommendedName>
</protein>